<reference evidence="1 2" key="1">
    <citation type="submission" date="2023-04" db="EMBL/GenBank/DDBJ databases">
        <title>A long-awaited taxogenomic arrangement of the family Halomonadaceae.</title>
        <authorList>
            <person name="De La Haba R."/>
            <person name="Chuvochina M."/>
            <person name="Wittouck S."/>
            <person name="Arahal D.R."/>
            <person name="Sanchez-Porro C."/>
            <person name="Hugenholtz P."/>
            <person name="Ventosa A."/>
        </authorList>
    </citation>
    <scope>NUCLEOTIDE SEQUENCE [LARGE SCALE GENOMIC DNA]</scope>
    <source>
        <strain evidence="1 2">DSM 18042</strain>
    </source>
</reference>
<organism evidence="1 2">
    <name type="scientific">Vreelandella gomseomensis</name>
    <dbReference type="NCBI Taxonomy" id="370766"/>
    <lineage>
        <taxon>Bacteria</taxon>
        <taxon>Pseudomonadati</taxon>
        <taxon>Pseudomonadota</taxon>
        <taxon>Gammaproteobacteria</taxon>
        <taxon>Oceanospirillales</taxon>
        <taxon>Halomonadaceae</taxon>
        <taxon>Vreelandella</taxon>
    </lineage>
</organism>
<gene>
    <name evidence="1" type="ORF">QC815_13190</name>
</gene>
<sequence length="59" mass="6874">MNVDRLDYFAGLAMQQFLIMANDNELAIDFDHGQIAYDAYALAKVMVEERERLDEEGFR</sequence>
<dbReference type="RefSeq" id="WP_310540227.1">
    <property type="nucleotide sequence ID" value="NZ_JARWAI010000009.1"/>
</dbReference>
<protein>
    <submittedName>
        <fullName evidence="1">Uncharacterized protein</fullName>
    </submittedName>
</protein>
<evidence type="ECO:0000313" key="1">
    <source>
        <dbReference type="EMBL" id="MDR5875871.1"/>
    </source>
</evidence>
<accession>A0ABU1GEH8</accession>
<comment type="caution">
    <text evidence="1">The sequence shown here is derived from an EMBL/GenBank/DDBJ whole genome shotgun (WGS) entry which is preliminary data.</text>
</comment>
<keyword evidence="2" id="KW-1185">Reference proteome</keyword>
<dbReference type="Proteomes" id="UP001269267">
    <property type="component" value="Unassembled WGS sequence"/>
</dbReference>
<proteinExistence type="predicted"/>
<name>A0ABU1GEH8_9GAMM</name>
<evidence type="ECO:0000313" key="2">
    <source>
        <dbReference type="Proteomes" id="UP001269267"/>
    </source>
</evidence>
<dbReference type="EMBL" id="JARWAI010000009">
    <property type="protein sequence ID" value="MDR5875871.1"/>
    <property type="molecule type" value="Genomic_DNA"/>
</dbReference>